<dbReference type="SUPFAM" id="SSF52540">
    <property type="entry name" value="P-loop containing nucleoside triphosphate hydrolases"/>
    <property type="match status" value="1"/>
</dbReference>
<keyword evidence="3" id="KW-0444">Lipid biosynthesis</keyword>
<dbReference type="NCBIfam" id="TIGR00682">
    <property type="entry name" value="lpxK"/>
    <property type="match status" value="1"/>
</dbReference>
<dbReference type="InterPro" id="IPR003758">
    <property type="entry name" value="LpxK"/>
</dbReference>
<dbReference type="GO" id="GO:0009245">
    <property type="term" value="P:lipid A biosynthetic process"/>
    <property type="evidence" value="ECO:0007669"/>
    <property type="project" value="UniProtKB-KW"/>
</dbReference>
<organism evidence="10 11">
    <name type="scientific">Thraustotheca clavata</name>
    <dbReference type="NCBI Taxonomy" id="74557"/>
    <lineage>
        <taxon>Eukaryota</taxon>
        <taxon>Sar</taxon>
        <taxon>Stramenopiles</taxon>
        <taxon>Oomycota</taxon>
        <taxon>Saprolegniomycetes</taxon>
        <taxon>Saprolegniales</taxon>
        <taxon>Achlyaceae</taxon>
        <taxon>Thraustotheca</taxon>
    </lineage>
</organism>
<dbReference type="UniPathway" id="UPA00359">
    <property type="reaction ID" value="UER00482"/>
</dbReference>
<evidence type="ECO:0000313" key="11">
    <source>
        <dbReference type="Proteomes" id="UP000243217"/>
    </source>
</evidence>
<dbReference type="STRING" id="74557.A0A1W0ABJ1"/>
<keyword evidence="9" id="KW-0443">Lipid metabolism</keyword>
<dbReference type="Proteomes" id="UP000243217">
    <property type="component" value="Unassembled WGS sequence"/>
</dbReference>
<evidence type="ECO:0000256" key="9">
    <source>
        <dbReference type="ARBA" id="ARBA00023098"/>
    </source>
</evidence>
<sequence length="366" mass="42190">MLETWRRTVWRLLWHELMKERSKQHPVAQSTLSIATRLYEAISTHRRHYYMKKPRQKLPIPTISFGNVTWGGTGKTPCLHYVARYLIAKNVRLMLVSRGYGDDEWKVFAVEFPNSLLALGKNRFENAMKELKSHGMPTNVVALVDDGLQQYTLHKDLEIVMVDAYNPFGNGSLLPRGRLREYPDIALPRADIVILHHADHLTQEASDALQSSIRLHIKPATIIATTHMALTSLPLARELLTNGSIRGLKVEPFPKPQVIVGFCGIGCPGSFKNVLQTTFPDAEVYVEFFPDHYDYTSSDMDYVKSKLRQKYENKNVVIITTEKDFFRSKEVLCRSWDRYDFRVAMCEIEFTQERDAVIERIESLLE</sequence>
<keyword evidence="8" id="KW-0067">ATP-binding</keyword>
<comment type="caution">
    <text evidence="10">The sequence shown here is derived from an EMBL/GenBank/DDBJ whole genome shotgun (WGS) entry which is preliminary data.</text>
</comment>
<evidence type="ECO:0000313" key="10">
    <source>
        <dbReference type="EMBL" id="OQS07549.1"/>
    </source>
</evidence>
<accession>A0A1W0ABJ1</accession>
<protein>
    <recommendedName>
        <fullName evidence="2">tetraacyldisaccharide 4'-kinase</fullName>
        <ecNumber evidence="2">2.7.1.130</ecNumber>
    </recommendedName>
</protein>
<dbReference type="Pfam" id="PF02606">
    <property type="entry name" value="LpxK"/>
    <property type="match status" value="1"/>
</dbReference>
<dbReference type="GO" id="GO:0016020">
    <property type="term" value="C:membrane"/>
    <property type="evidence" value="ECO:0007669"/>
    <property type="project" value="GOC"/>
</dbReference>
<name>A0A1W0ABJ1_9STRA</name>
<proteinExistence type="inferred from homology"/>
<reference evidence="10 11" key="1">
    <citation type="journal article" date="2014" name="Genome Biol. Evol.">
        <title>The secreted proteins of Achlya hypogyna and Thraustotheca clavata identify the ancestral oomycete secretome and reveal gene acquisitions by horizontal gene transfer.</title>
        <authorList>
            <person name="Misner I."/>
            <person name="Blouin N."/>
            <person name="Leonard G."/>
            <person name="Richards T.A."/>
            <person name="Lane C.E."/>
        </authorList>
    </citation>
    <scope>NUCLEOTIDE SEQUENCE [LARGE SCALE GENOMIC DNA]</scope>
    <source>
        <strain evidence="10 11">ATCC 34112</strain>
    </source>
</reference>
<keyword evidence="5" id="KW-0808">Transferase</keyword>
<dbReference type="GO" id="GO:0009029">
    <property type="term" value="F:lipid-A 4'-kinase activity"/>
    <property type="evidence" value="ECO:0007669"/>
    <property type="project" value="UniProtKB-EC"/>
</dbReference>
<dbReference type="GO" id="GO:0005524">
    <property type="term" value="F:ATP binding"/>
    <property type="evidence" value="ECO:0007669"/>
    <property type="project" value="UniProtKB-KW"/>
</dbReference>
<dbReference type="InterPro" id="IPR027417">
    <property type="entry name" value="P-loop_NTPase"/>
</dbReference>
<dbReference type="HAMAP" id="MF_00409">
    <property type="entry name" value="LpxK"/>
    <property type="match status" value="1"/>
</dbReference>
<evidence type="ECO:0000256" key="7">
    <source>
        <dbReference type="ARBA" id="ARBA00022777"/>
    </source>
</evidence>
<evidence type="ECO:0000256" key="4">
    <source>
        <dbReference type="ARBA" id="ARBA00022556"/>
    </source>
</evidence>
<keyword evidence="6" id="KW-0547">Nucleotide-binding</keyword>
<evidence type="ECO:0000256" key="3">
    <source>
        <dbReference type="ARBA" id="ARBA00022516"/>
    </source>
</evidence>
<dbReference type="OrthoDB" id="10266567at2759"/>
<dbReference type="EC" id="2.7.1.130" evidence="2"/>
<keyword evidence="4" id="KW-0441">Lipid A biosynthesis</keyword>
<dbReference type="PANTHER" id="PTHR42724:SF1">
    <property type="entry name" value="TETRAACYLDISACCHARIDE 4'-KINASE, MITOCHONDRIAL-RELATED"/>
    <property type="match status" value="1"/>
</dbReference>
<evidence type="ECO:0000256" key="1">
    <source>
        <dbReference type="ARBA" id="ARBA00004870"/>
    </source>
</evidence>
<comment type="pathway">
    <text evidence="1">Glycolipid biosynthesis; lipid IV(A) biosynthesis; lipid IV(A) from (3R)-3-hydroxytetradecanoyl-[acyl-carrier-protein] and UDP-N-acetyl-alpha-D-glucosamine: step 6/6.</text>
</comment>
<evidence type="ECO:0000256" key="6">
    <source>
        <dbReference type="ARBA" id="ARBA00022741"/>
    </source>
</evidence>
<evidence type="ECO:0000256" key="5">
    <source>
        <dbReference type="ARBA" id="ARBA00022679"/>
    </source>
</evidence>
<dbReference type="PANTHER" id="PTHR42724">
    <property type="entry name" value="TETRAACYLDISACCHARIDE 4'-KINASE"/>
    <property type="match status" value="1"/>
</dbReference>
<evidence type="ECO:0000256" key="8">
    <source>
        <dbReference type="ARBA" id="ARBA00022840"/>
    </source>
</evidence>
<evidence type="ECO:0000256" key="2">
    <source>
        <dbReference type="ARBA" id="ARBA00012071"/>
    </source>
</evidence>
<keyword evidence="7 10" id="KW-0418">Kinase</keyword>
<gene>
    <name evidence="10" type="ORF">THRCLA_00434</name>
</gene>
<keyword evidence="11" id="KW-1185">Reference proteome</keyword>
<dbReference type="EMBL" id="JNBS01000230">
    <property type="protein sequence ID" value="OQS07549.1"/>
    <property type="molecule type" value="Genomic_DNA"/>
</dbReference>
<dbReference type="AlphaFoldDB" id="A0A1W0ABJ1"/>